<dbReference type="AlphaFoldDB" id="A0A9W7BBI9"/>
<evidence type="ECO:0000256" key="1">
    <source>
        <dbReference type="SAM" id="MobiDB-lite"/>
    </source>
</evidence>
<gene>
    <name evidence="2" type="ORF">TrVE_jg5600</name>
</gene>
<protein>
    <submittedName>
        <fullName evidence="2">Uncharacterized protein</fullName>
    </submittedName>
</protein>
<proteinExistence type="predicted"/>
<accession>A0A9W7BBI9</accession>
<name>A0A9W7BBI9_9STRA</name>
<comment type="caution">
    <text evidence="2">The sequence shown here is derived from an EMBL/GenBank/DDBJ whole genome shotgun (WGS) entry which is preliminary data.</text>
</comment>
<evidence type="ECO:0000313" key="3">
    <source>
        <dbReference type="Proteomes" id="UP001165160"/>
    </source>
</evidence>
<reference evidence="3" key="1">
    <citation type="journal article" date="2023" name="Commun. Biol.">
        <title>Genome analysis of Parmales, the sister group of diatoms, reveals the evolutionary specialization of diatoms from phago-mixotrophs to photoautotrophs.</title>
        <authorList>
            <person name="Ban H."/>
            <person name="Sato S."/>
            <person name="Yoshikawa S."/>
            <person name="Yamada K."/>
            <person name="Nakamura Y."/>
            <person name="Ichinomiya M."/>
            <person name="Sato N."/>
            <person name="Blanc-Mathieu R."/>
            <person name="Endo H."/>
            <person name="Kuwata A."/>
            <person name="Ogata H."/>
        </authorList>
    </citation>
    <scope>NUCLEOTIDE SEQUENCE [LARGE SCALE GENOMIC DNA]</scope>
    <source>
        <strain evidence="3">NIES 3699</strain>
    </source>
</reference>
<feature type="compositionally biased region" description="Polar residues" evidence="1">
    <location>
        <begin position="128"/>
        <end position="142"/>
    </location>
</feature>
<sequence length="165" mass="17970">MAIRGRGNTIPSQLVNYCNSIDKLVQQKSAESPEELTKNVATYAKLTENLKSAINIVSVQGAVGKVLPEVIEEISPDLETALAHIEELQATVAKHTGQLAEQDGKIADLTEKDAKQDEKLAIKMRSSPFKTRSSPHAPSSSKARTRPVKSKTSNSSKRLPLSPRR</sequence>
<feature type="region of interest" description="Disordered" evidence="1">
    <location>
        <begin position="117"/>
        <end position="165"/>
    </location>
</feature>
<dbReference type="EMBL" id="BRXX01000040">
    <property type="protein sequence ID" value="GMH84667.1"/>
    <property type="molecule type" value="Genomic_DNA"/>
</dbReference>
<dbReference type="Proteomes" id="UP001165160">
    <property type="component" value="Unassembled WGS sequence"/>
</dbReference>
<organism evidence="2 3">
    <name type="scientific">Triparma verrucosa</name>
    <dbReference type="NCBI Taxonomy" id="1606542"/>
    <lineage>
        <taxon>Eukaryota</taxon>
        <taxon>Sar</taxon>
        <taxon>Stramenopiles</taxon>
        <taxon>Ochrophyta</taxon>
        <taxon>Bolidophyceae</taxon>
        <taxon>Parmales</taxon>
        <taxon>Triparmaceae</taxon>
        <taxon>Triparma</taxon>
    </lineage>
</organism>
<keyword evidence="3" id="KW-1185">Reference proteome</keyword>
<evidence type="ECO:0000313" key="2">
    <source>
        <dbReference type="EMBL" id="GMH84667.1"/>
    </source>
</evidence>